<dbReference type="InterPro" id="IPR036291">
    <property type="entry name" value="NAD(P)-bd_dom_sf"/>
</dbReference>
<sequence>MNSKNKIAILGCGNGGMALSGYLAAKGYSVNIYESIKPSEDFLKFQKEKTIILDGDIKCSGLLNCITTDIREAFNEADNHILVVVPAYAHEPVFEQMLPHIKDGQTIVILPGNYGSLILRRMMAEHGIKKDVTICETSSLPFACRRTAYNVVTIYKQKAKLKMCTFPESRSKEALDALNKIMPIFIPAKNTFEVSLDNANCVLHPFPLILNYGTIEMNSKTFRHYIDGITPEISNVVERVDQERINIGKAYGVNLMSVLDQLKLFYGQNDCTNVYDYVHSKDSPYFDLIGQNIRSRYITEDIPFLVVPAVQLAKKAGVAAPLFEASLKMASLLHEVDYEKNGMSLKVLGIDSMSKEEIIAYLK</sequence>
<gene>
    <name evidence="4" type="ORF">SMC1_10090</name>
</gene>
<dbReference type="Gene3D" id="1.10.1040.10">
    <property type="entry name" value="N-(1-d-carboxylethyl)-l-norvaline Dehydrogenase, domain 2"/>
    <property type="match status" value="1"/>
</dbReference>
<dbReference type="Proteomes" id="UP000266113">
    <property type="component" value="Unassembled WGS sequence"/>
</dbReference>
<dbReference type="RefSeq" id="WP_119086636.1">
    <property type="nucleotide sequence ID" value="NZ_QXIY01000052.1"/>
</dbReference>
<dbReference type="GO" id="GO:0016616">
    <property type="term" value="F:oxidoreductase activity, acting on the CH-OH group of donors, NAD or NADP as acceptor"/>
    <property type="evidence" value="ECO:0007669"/>
    <property type="project" value="InterPro"/>
</dbReference>
<dbReference type="EMBL" id="QXIY01000052">
    <property type="protein sequence ID" value="RIE15488.1"/>
    <property type="molecule type" value="Genomic_DNA"/>
</dbReference>
<name>A0A398DTK9_9BACT</name>
<dbReference type="InterPro" id="IPR013328">
    <property type="entry name" value="6PGD_dom2"/>
</dbReference>
<accession>A0A398DTK9</accession>
<dbReference type="Gene3D" id="3.40.50.720">
    <property type="entry name" value="NAD(P)-binding Rossmann-like Domain"/>
    <property type="match status" value="1"/>
</dbReference>
<dbReference type="Pfam" id="PF01210">
    <property type="entry name" value="NAD_Gly3P_dh_N"/>
    <property type="match status" value="1"/>
</dbReference>
<dbReference type="InterPro" id="IPR008927">
    <property type="entry name" value="6-PGluconate_DH-like_C_sf"/>
</dbReference>
<dbReference type="Pfam" id="PF02317">
    <property type="entry name" value="Octopine_DH"/>
    <property type="match status" value="1"/>
</dbReference>
<feature type="domain" description="Opine dehydrogenase" evidence="3">
    <location>
        <begin position="188"/>
        <end position="333"/>
    </location>
</feature>
<feature type="domain" description="Glycerol-3-phosphate dehydrogenase NAD-dependent N-terminal" evidence="2">
    <location>
        <begin position="6"/>
        <end position="110"/>
    </location>
</feature>
<evidence type="ECO:0000259" key="3">
    <source>
        <dbReference type="Pfam" id="PF02317"/>
    </source>
</evidence>
<dbReference type="GO" id="GO:0051287">
    <property type="term" value="F:NAD binding"/>
    <property type="evidence" value="ECO:0007669"/>
    <property type="project" value="InterPro"/>
</dbReference>
<dbReference type="InterPro" id="IPR011128">
    <property type="entry name" value="G3P_DH_NAD-dep_N"/>
</dbReference>
<protein>
    <submittedName>
        <fullName evidence="4">NAD/NADP octopine/nopaline dehydrogenase</fullName>
    </submittedName>
</protein>
<dbReference type="PANTHER" id="PTHR38015">
    <property type="entry name" value="BLR6086 PROTEIN"/>
    <property type="match status" value="1"/>
</dbReference>
<dbReference type="SUPFAM" id="SSF48179">
    <property type="entry name" value="6-phosphogluconate dehydrogenase C-terminal domain-like"/>
    <property type="match status" value="1"/>
</dbReference>
<keyword evidence="5" id="KW-1185">Reference proteome</keyword>
<comment type="caution">
    <text evidence="4">The sequence shown here is derived from an EMBL/GenBank/DDBJ whole genome shotgun (WGS) entry which is preliminary data.</text>
</comment>
<dbReference type="SUPFAM" id="SSF51735">
    <property type="entry name" value="NAD(P)-binding Rossmann-fold domains"/>
    <property type="match status" value="1"/>
</dbReference>
<evidence type="ECO:0000313" key="5">
    <source>
        <dbReference type="Proteomes" id="UP000266113"/>
    </source>
</evidence>
<dbReference type="OrthoDB" id="1073746at2"/>
<keyword evidence="1" id="KW-0560">Oxidoreductase</keyword>
<proteinExistence type="predicted"/>
<reference evidence="4 5" key="1">
    <citation type="submission" date="2018-09" db="EMBL/GenBank/DDBJ databases">
        <title>Discovery and Ecogenomic Context for Candidatus Cryosericales, a Global Caldiserica Order Active in Thawing Permafrost.</title>
        <authorList>
            <person name="Martinez M.A."/>
            <person name="Woodcroft B.J."/>
            <person name="Ignacio Espinoza J.C."/>
            <person name="Zayed A."/>
            <person name="Singleton C.M."/>
            <person name="Boyd J."/>
            <person name="Li Y.-F."/>
            <person name="Purvine S."/>
            <person name="Maughan H."/>
            <person name="Hodgkins S.B."/>
            <person name="Anderson D."/>
            <person name="Sederholm M."/>
            <person name="Temperton B."/>
            <person name="Saleska S.R."/>
            <person name="Tyson G.W."/>
            <person name="Rich V.I."/>
        </authorList>
    </citation>
    <scope>NUCLEOTIDE SEQUENCE [LARGE SCALE GENOMIC DNA]</scope>
    <source>
        <strain evidence="4 5">SMC1</strain>
    </source>
</reference>
<dbReference type="AlphaFoldDB" id="A0A398DTK9"/>
<dbReference type="PANTHER" id="PTHR38015:SF1">
    <property type="entry name" value="OPINE DEHYDROGENASE DOMAIN-CONTAINING PROTEIN"/>
    <property type="match status" value="1"/>
</dbReference>
<evidence type="ECO:0000313" key="4">
    <source>
        <dbReference type="EMBL" id="RIE15488.1"/>
    </source>
</evidence>
<dbReference type="InterPro" id="IPR003421">
    <property type="entry name" value="Opine_DH"/>
</dbReference>
<organism evidence="4 5">
    <name type="scientific">Candidatus Cryosericum septentrionale</name>
    <dbReference type="NCBI Taxonomy" id="2290913"/>
    <lineage>
        <taxon>Bacteria</taxon>
        <taxon>Pseudomonadati</taxon>
        <taxon>Caldisericota/Cryosericota group</taxon>
        <taxon>Candidatus Cryosericota</taxon>
        <taxon>Candidatus Cryosericia</taxon>
        <taxon>Candidatus Cryosericales</taxon>
        <taxon>Candidatus Cryosericaceae</taxon>
        <taxon>Candidatus Cryosericum</taxon>
    </lineage>
</organism>
<evidence type="ECO:0000259" key="2">
    <source>
        <dbReference type="Pfam" id="PF01210"/>
    </source>
</evidence>
<dbReference type="InterPro" id="IPR051729">
    <property type="entry name" value="Opine/Lysopine_DH"/>
</dbReference>
<evidence type="ECO:0000256" key="1">
    <source>
        <dbReference type="ARBA" id="ARBA00023002"/>
    </source>
</evidence>
<dbReference type="GO" id="GO:0046168">
    <property type="term" value="P:glycerol-3-phosphate catabolic process"/>
    <property type="evidence" value="ECO:0007669"/>
    <property type="project" value="InterPro"/>
</dbReference>